<dbReference type="RefSeq" id="WP_145399960.1">
    <property type="nucleotide sequence ID" value="NZ_VLKU01000016.1"/>
</dbReference>
<dbReference type="OrthoDB" id="8101026at2"/>
<reference evidence="7 8" key="1">
    <citation type="journal article" date="2015" name="Stand. Genomic Sci.">
        <title>Genomic Encyclopedia of Bacterial and Archaeal Type Strains, Phase III: the genomes of soil and plant-associated and newly described type strains.</title>
        <authorList>
            <person name="Whitman W.B."/>
            <person name="Woyke T."/>
            <person name="Klenk H.P."/>
            <person name="Zhou Y."/>
            <person name="Lilburn T.G."/>
            <person name="Beck B.J."/>
            <person name="De Vos P."/>
            <person name="Vandamme P."/>
            <person name="Eisen J.A."/>
            <person name="Garrity G."/>
            <person name="Hugenholtz P."/>
            <person name="Kyrpides N.C."/>
        </authorList>
    </citation>
    <scope>NUCLEOTIDE SEQUENCE [LARGE SCALE GENOMIC DNA]</scope>
    <source>
        <strain evidence="7 8">CGMCC 1.5364</strain>
    </source>
</reference>
<dbReference type="AlphaFoldDB" id="A0A562N7X1"/>
<dbReference type="EMBL" id="VLKU01000016">
    <property type="protein sequence ID" value="TWI28203.1"/>
    <property type="molecule type" value="Genomic_DNA"/>
</dbReference>
<feature type="transmembrane region" description="Helical" evidence="6">
    <location>
        <begin position="229"/>
        <end position="248"/>
    </location>
</feature>
<evidence type="ECO:0000256" key="3">
    <source>
        <dbReference type="ARBA" id="ARBA00022692"/>
    </source>
</evidence>
<evidence type="ECO:0000256" key="4">
    <source>
        <dbReference type="ARBA" id="ARBA00022989"/>
    </source>
</evidence>
<evidence type="ECO:0000313" key="8">
    <source>
        <dbReference type="Proteomes" id="UP000316225"/>
    </source>
</evidence>
<keyword evidence="5 6" id="KW-0472">Membrane</keyword>
<gene>
    <name evidence="7" type="ORF">IQ24_03820</name>
</gene>
<name>A0A562N7X1_9RHOB</name>
<organism evidence="7 8">
    <name type="scientific">Paracoccus sulfuroxidans</name>
    <dbReference type="NCBI Taxonomy" id="384678"/>
    <lineage>
        <taxon>Bacteria</taxon>
        <taxon>Pseudomonadati</taxon>
        <taxon>Pseudomonadota</taxon>
        <taxon>Alphaproteobacteria</taxon>
        <taxon>Rhodobacterales</taxon>
        <taxon>Paracoccaceae</taxon>
        <taxon>Paracoccus</taxon>
    </lineage>
</organism>
<feature type="transmembrane region" description="Helical" evidence="6">
    <location>
        <begin position="139"/>
        <end position="158"/>
    </location>
</feature>
<evidence type="ECO:0000256" key="2">
    <source>
        <dbReference type="ARBA" id="ARBA00007802"/>
    </source>
</evidence>
<dbReference type="GO" id="GO:0030255">
    <property type="term" value="P:protein secretion by the type IV secretion system"/>
    <property type="evidence" value="ECO:0007669"/>
    <property type="project" value="InterPro"/>
</dbReference>
<evidence type="ECO:0000256" key="1">
    <source>
        <dbReference type="ARBA" id="ARBA00004141"/>
    </source>
</evidence>
<sequence length="332" mass="35094">MATVTDLLTSLDRSISSAGERYFETTAEALGPIMTIMMTIFIVALGINIALGAASLSLRDTKQLMWRVILVYTFSLSWANFGVLYHALSEGSGNLAMGLFDAEGGEHSNPNAAMDSFAKNMADTVDTVSASRGSIQRGVIGGIAYVFLSALMAAYILVVGFAKIMIAFLLGVAPLAMIATIFDKTRNLFEAWLESFVGYLMYPIAASAIITSIVAVGEEQAVAATSGDATLGSILGFFVVVFVGIFALKSIPSAAGHLSGQFRLASITPAPVTSVARGLIGERATMFRSGMLTGGVKRKDAADARERVWAERGGKLAQKIRLSKVLGTEPKP</sequence>
<comment type="similarity">
    <text evidence="2">Belongs to the TrbL/VirB6 family.</text>
</comment>
<comment type="caution">
    <text evidence="7">The sequence shown here is derived from an EMBL/GenBank/DDBJ whole genome shotgun (WGS) entry which is preliminary data.</text>
</comment>
<comment type="subcellular location">
    <subcellularLocation>
        <location evidence="1">Membrane</location>
        <topology evidence="1">Multi-pass membrane protein</topology>
    </subcellularLocation>
</comment>
<evidence type="ECO:0000313" key="7">
    <source>
        <dbReference type="EMBL" id="TWI28203.1"/>
    </source>
</evidence>
<feature type="transmembrane region" description="Helical" evidence="6">
    <location>
        <begin position="64"/>
        <end position="88"/>
    </location>
</feature>
<feature type="transmembrane region" description="Helical" evidence="6">
    <location>
        <begin position="196"/>
        <end position="217"/>
    </location>
</feature>
<dbReference type="InterPro" id="IPR007688">
    <property type="entry name" value="Conjugal_tfr_TrbL/VirB6"/>
</dbReference>
<dbReference type="Proteomes" id="UP000316225">
    <property type="component" value="Unassembled WGS sequence"/>
</dbReference>
<keyword evidence="4 6" id="KW-1133">Transmembrane helix</keyword>
<protein>
    <submittedName>
        <fullName evidence="7">Type IV secretory pathway VirB6-like protein</fullName>
    </submittedName>
</protein>
<proteinExistence type="inferred from homology"/>
<feature type="transmembrane region" description="Helical" evidence="6">
    <location>
        <begin position="36"/>
        <end position="58"/>
    </location>
</feature>
<dbReference type="GO" id="GO:0016020">
    <property type="term" value="C:membrane"/>
    <property type="evidence" value="ECO:0007669"/>
    <property type="project" value="UniProtKB-SubCell"/>
</dbReference>
<accession>A0A562N7X1</accession>
<evidence type="ECO:0000256" key="5">
    <source>
        <dbReference type="ARBA" id="ARBA00023136"/>
    </source>
</evidence>
<dbReference type="Pfam" id="PF04610">
    <property type="entry name" value="TrbL"/>
    <property type="match status" value="1"/>
</dbReference>
<feature type="transmembrane region" description="Helical" evidence="6">
    <location>
        <begin position="164"/>
        <end position="184"/>
    </location>
</feature>
<evidence type="ECO:0000256" key="6">
    <source>
        <dbReference type="SAM" id="Phobius"/>
    </source>
</evidence>
<keyword evidence="8" id="KW-1185">Reference proteome</keyword>
<keyword evidence="3 6" id="KW-0812">Transmembrane</keyword>